<accession>A0A9N9N8K9</accession>
<proteinExistence type="predicted"/>
<evidence type="ECO:0000313" key="1">
    <source>
        <dbReference type="EMBL" id="CAG8711183.1"/>
    </source>
</evidence>
<keyword evidence="2" id="KW-1185">Reference proteome</keyword>
<feature type="non-terminal residue" evidence="1">
    <location>
        <position position="1"/>
    </location>
</feature>
<reference evidence="1" key="1">
    <citation type="submission" date="2021-06" db="EMBL/GenBank/DDBJ databases">
        <authorList>
            <person name="Kallberg Y."/>
            <person name="Tangrot J."/>
            <person name="Rosling A."/>
        </authorList>
    </citation>
    <scope>NUCLEOTIDE SEQUENCE</scope>
    <source>
        <strain evidence="1">FL130A</strain>
    </source>
</reference>
<organism evidence="1 2">
    <name type="scientific">Ambispora leptoticha</name>
    <dbReference type="NCBI Taxonomy" id="144679"/>
    <lineage>
        <taxon>Eukaryota</taxon>
        <taxon>Fungi</taxon>
        <taxon>Fungi incertae sedis</taxon>
        <taxon>Mucoromycota</taxon>
        <taxon>Glomeromycotina</taxon>
        <taxon>Glomeromycetes</taxon>
        <taxon>Archaeosporales</taxon>
        <taxon>Ambisporaceae</taxon>
        <taxon>Ambispora</taxon>
    </lineage>
</organism>
<dbReference type="EMBL" id="CAJVPS010022574">
    <property type="protein sequence ID" value="CAG8711183.1"/>
    <property type="molecule type" value="Genomic_DNA"/>
</dbReference>
<dbReference type="Proteomes" id="UP000789508">
    <property type="component" value="Unassembled WGS sequence"/>
</dbReference>
<dbReference type="AlphaFoldDB" id="A0A9N9N8K9"/>
<protein>
    <submittedName>
        <fullName evidence="1">4738_t:CDS:1</fullName>
    </submittedName>
</protein>
<evidence type="ECO:0000313" key="2">
    <source>
        <dbReference type="Proteomes" id="UP000789508"/>
    </source>
</evidence>
<name>A0A9N9N8K9_9GLOM</name>
<comment type="caution">
    <text evidence="1">The sequence shown here is derived from an EMBL/GenBank/DDBJ whole genome shotgun (WGS) entry which is preliminary data.</text>
</comment>
<gene>
    <name evidence="1" type="ORF">ALEPTO_LOCUS11914</name>
</gene>
<sequence>LTEKTPSYDVWLSGSGLFDKRRNEFFVVRGSLFVLRDSNGCRTEDATAEKSIVFVPGKTLPVSAGCD</sequence>